<evidence type="ECO:0000313" key="2">
    <source>
        <dbReference type="Proteomes" id="UP000198923"/>
    </source>
</evidence>
<protein>
    <submittedName>
        <fullName evidence="1">Uncharacterized protein</fullName>
    </submittedName>
</protein>
<keyword evidence="2" id="KW-1185">Reference proteome</keyword>
<dbReference type="Proteomes" id="UP000198923">
    <property type="component" value="Unassembled WGS sequence"/>
</dbReference>
<accession>A0A1G8EAK0</accession>
<proteinExistence type="predicted"/>
<name>A0A1G8EAK0_9ACTN</name>
<organism evidence="1 2">
    <name type="scientific">Sinosporangium album</name>
    <dbReference type="NCBI Taxonomy" id="504805"/>
    <lineage>
        <taxon>Bacteria</taxon>
        <taxon>Bacillati</taxon>
        <taxon>Actinomycetota</taxon>
        <taxon>Actinomycetes</taxon>
        <taxon>Streptosporangiales</taxon>
        <taxon>Streptosporangiaceae</taxon>
        <taxon>Sinosporangium</taxon>
    </lineage>
</organism>
<evidence type="ECO:0000313" key="1">
    <source>
        <dbReference type="EMBL" id="SDH66935.1"/>
    </source>
</evidence>
<dbReference type="EMBL" id="FNCN01000020">
    <property type="protein sequence ID" value="SDH66935.1"/>
    <property type="molecule type" value="Genomic_DNA"/>
</dbReference>
<dbReference type="RefSeq" id="WP_093172116.1">
    <property type="nucleotide sequence ID" value="NZ_FNCN01000020.1"/>
</dbReference>
<dbReference type="STRING" id="504805.SAMN05421505_12013"/>
<dbReference type="OrthoDB" id="9856038at2"/>
<reference evidence="1 2" key="1">
    <citation type="submission" date="2016-10" db="EMBL/GenBank/DDBJ databases">
        <authorList>
            <person name="de Groot N.N."/>
        </authorList>
    </citation>
    <scope>NUCLEOTIDE SEQUENCE [LARGE SCALE GENOMIC DNA]</scope>
    <source>
        <strain evidence="1 2">CPCC 201354</strain>
    </source>
</reference>
<dbReference type="AlphaFoldDB" id="A0A1G8EAK0"/>
<sequence>MSTQPDEPVYTVISAADAIEAISLEQMRMNNRIQAKLHNHPLVAEIRQRRHDAILPHGASRDAVEQTITMEQARDLEAFLNLLRGLYPTALVPKLGPLTPGTHLFTLYGVRVKLEPLPPVVAEQRGGNGVVGMLEICAPLLPPGTCPGPAAYRLVSSELDDQAVAEMKQDLARELREPHIVLDLGADDLPPWIHPDPRYTGPGWRFIVGVTVKAVPGRTEFVVLRPVPGSRPIGSLDGEWMRRPSIPVHAVLINDHVARVIGAEPTGHIEVNDAGQIAEVYEVSA</sequence>
<gene>
    <name evidence="1" type="ORF">SAMN05421505_12013</name>
</gene>